<dbReference type="PROSITE" id="PS50928">
    <property type="entry name" value="ABC_TM1"/>
    <property type="match status" value="1"/>
</dbReference>
<dbReference type="GO" id="GO:0005886">
    <property type="term" value="C:plasma membrane"/>
    <property type="evidence" value="ECO:0007669"/>
    <property type="project" value="UniProtKB-SubCell"/>
</dbReference>
<evidence type="ECO:0000313" key="11">
    <source>
        <dbReference type="EMBL" id="TCJ16938.1"/>
    </source>
</evidence>
<feature type="transmembrane region" description="Helical" evidence="9">
    <location>
        <begin position="113"/>
        <end position="132"/>
    </location>
</feature>
<feature type="transmembrane region" description="Helical" evidence="9">
    <location>
        <begin position="188"/>
        <end position="213"/>
    </location>
</feature>
<dbReference type="Gene3D" id="1.10.3720.10">
    <property type="entry name" value="MetI-like"/>
    <property type="match status" value="1"/>
</dbReference>
<feature type="domain" description="ABC transmembrane type-1" evidence="10">
    <location>
        <begin position="76"/>
        <end position="268"/>
    </location>
</feature>
<keyword evidence="6 9" id="KW-0812">Transmembrane</keyword>
<dbReference type="GO" id="GO:0055085">
    <property type="term" value="P:transmembrane transport"/>
    <property type="evidence" value="ECO:0007669"/>
    <property type="project" value="InterPro"/>
</dbReference>
<keyword evidence="5" id="KW-0762">Sugar transport</keyword>
<protein>
    <submittedName>
        <fullName evidence="11">Carbohydrate ABC transporter permease</fullName>
    </submittedName>
</protein>
<comment type="similarity">
    <text evidence="2">Belongs to the binding-protein-dependent transport system permease family. MalFG subfamily.</text>
</comment>
<name>A0A4R1BIF1_9ACTN</name>
<feature type="transmembrane region" description="Helical" evidence="9">
    <location>
        <begin position="12"/>
        <end position="36"/>
    </location>
</feature>
<evidence type="ECO:0000256" key="9">
    <source>
        <dbReference type="RuleBase" id="RU363032"/>
    </source>
</evidence>
<keyword evidence="4" id="KW-1003">Cell membrane</keyword>
<dbReference type="EMBL" id="SKBU01000015">
    <property type="protein sequence ID" value="TCJ16938.1"/>
    <property type="molecule type" value="Genomic_DNA"/>
</dbReference>
<reference evidence="11 12" key="1">
    <citation type="submission" date="2019-03" db="EMBL/GenBank/DDBJ databases">
        <title>Whole genome sequence of a novel Rubrobacter taiwanensis strain, isolated from Yellowstone National Park.</title>
        <authorList>
            <person name="Freed S."/>
            <person name="Ramaley R.F."/>
            <person name="Kyndt J.A."/>
        </authorList>
    </citation>
    <scope>NUCLEOTIDE SEQUENCE [LARGE SCALE GENOMIC DNA]</scope>
    <source>
        <strain evidence="11 12">Yellowstone</strain>
    </source>
</reference>
<dbReference type="Pfam" id="PF00528">
    <property type="entry name" value="BPD_transp_1"/>
    <property type="match status" value="1"/>
</dbReference>
<feature type="transmembrane region" description="Helical" evidence="9">
    <location>
        <begin position="247"/>
        <end position="268"/>
    </location>
</feature>
<evidence type="ECO:0000256" key="6">
    <source>
        <dbReference type="ARBA" id="ARBA00022692"/>
    </source>
</evidence>
<evidence type="ECO:0000256" key="2">
    <source>
        <dbReference type="ARBA" id="ARBA00009047"/>
    </source>
</evidence>
<dbReference type="PANTHER" id="PTHR32243">
    <property type="entry name" value="MALTOSE TRANSPORT SYSTEM PERMEASE-RELATED"/>
    <property type="match status" value="1"/>
</dbReference>
<dbReference type="InterPro" id="IPR050901">
    <property type="entry name" value="BP-dep_ABC_trans_perm"/>
</dbReference>
<proteinExistence type="inferred from homology"/>
<comment type="caution">
    <text evidence="11">The sequence shown here is derived from an EMBL/GenBank/DDBJ whole genome shotgun (WGS) entry which is preliminary data.</text>
</comment>
<dbReference type="OrthoDB" id="7314804at2"/>
<dbReference type="AlphaFoldDB" id="A0A4R1BIF1"/>
<feature type="transmembrane region" description="Helical" evidence="9">
    <location>
        <begin position="75"/>
        <end position="101"/>
    </location>
</feature>
<keyword evidence="12" id="KW-1185">Reference proteome</keyword>
<keyword evidence="7 9" id="KW-1133">Transmembrane helix</keyword>
<dbReference type="InterPro" id="IPR035906">
    <property type="entry name" value="MetI-like_sf"/>
</dbReference>
<keyword evidence="8 9" id="KW-0472">Membrane</keyword>
<evidence type="ECO:0000256" key="4">
    <source>
        <dbReference type="ARBA" id="ARBA00022475"/>
    </source>
</evidence>
<comment type="subcellular location">
    <subcellularLocation>
        <location evidence="1 9">Cell membrane</location>
        <topology evidence="1 9">Multi-pass membrane protein</topology>
    </subcellularLocation>
</comment>
<evidence type="ECO:0000313" key="12">
    <source>
        <dbReference type="Proteomes" id="UP000295244"/>
    </source>
</evidence>
<dbReference type="PANTHER" id="PTHR32243:SF50">
    <property type="entry name" value="MALTOSE_MALTODEXTRIN TRANSPORT SYSTEM PERMEASE PROTEIN MALG"/>
    <property type="match status" value="1"/>
</dbReference>
<sequence>MAKRSRVRRRRWSDAALYLAFAFITLFFVFPVFWVFSMSLKSVPELFATPPIWFSTDPQWENYAFVLRNTPITGYLLNSAIIVFFTVLLTLAVAVCAAYGFSRFRFHFKKPSLMAILVFQMISPVVIAIPLYRFFVGLGLLNNYASLITVYVAAFLPFTVWFLKGYFDTIPYELDEAAIVDGCTRMQLLWRVLLPVSLPGIVSAGILVGVLSWSQFVIPFILLDDRDLYPVSVGLVNLRDSADAVTLHYLSAASIIAIAPVIAVFVLMQRYIVSALTAGAVKG</sequence>
<evidence type="ECO:0000256" key="1">
    <source>
        <dbReference type="ARBA" id="ARBA00004651"/>
    </source>
</evidence>
<evidence type="ECO:0000256" key="8">
    <source>
        <dbReference type="ARBA" id="ARBA00023136"/>
    </source>
</evidence>
<feature type="transmembrane region" description="Helical" evidence="9">
    <location>
        <begin position="144"/>
        <end position="167"/>
    </location>
</feature>
<dbReference type="InterPro" id="IPR000515">
    <property type="entry name" value="MetI-like"/>
</dbReference>
<dbReference type="SUPFAM" id="SSF161098">
    <property type="entry name" value="MetI-like"/>
    <property type="match status" value="1"/>
</dbReference>
<gene>
    <name evidence="11" type="ORF">E0L93_09600</name>
</gene>
<dbReference type="CDD" id="cd06261">
    <property type="entry name" value="TM_PBP2"/>
    <property type="match status" value="1"/>
</dbReference>
<organism evidence="11 12">
    <name type="scientific">Rubrobacter taiwanensis</name>
    <dbReference type="NCBI Taxonomy" id="185139"/>
    <lineage>
        <taxon>Bacteria</taxon>
        <taxon>Bacillati</taxon>
        <taxon>Actinomycetota</taxon>
        <taxon>Rubrobacteria</taxon>
        <taxon>Rubrobacterales</taxon>
        <taxon>Rubrobacteraceae</taxon>
        <taxon>Rubrobacter</taxon>
    </lineage>
</organism>
<dbReference type="Proteomes" id="UP000295244">
    <property type="component" value="Unassembled WGS sequence"/>
</dbReference>
<evidence type="ECO:0000256" key="7">
    <source>
        <dbReference type="ARBA" id="ARBA00022989"/>
    </source>
</evidence>
<accession>A0A4R1BIF1</accession>
<evidence type="ECO:0000256" key="3">
    <source>
        <dbReference type="ARBA" id="ARBA00022448"/>
    </source>
</evidence>
<evidence type="ECO:0000259" key="10">
    <source>
        <dbReference type="PROSITE" id="PS50928"/>
    </source>
</evidence>
<keyword evidence="3 9" id="KW-0813">Transport</keyword>
<evidence type="ECO:0000256" key="5">
    <source>
        <dbReference type="ARBA" id="ARBA00022597"/>
    </source>
</evidence>